<dbReference type="Gene3D" id="3.30.40.10">
    <property type="entry name" value="Zinc/RING finger domain, C3HC4 (zinc finger)"/>
    <property type="match status" value="1"/>
</dbReference>
<dbReference type="PROSITE" id="PS00028">
    <property type="entry name" value="ZINC_FINGER_C2H2_1"/>
    <property type="match status" value="1"/>
</dbReference>
<evidence type="ECO:0000256" key="3">
    <source>
        <dbReference type="PROSITE-ProRule" id="PRU00175"/>
    </source>
</evidence>
<keyword evidence="8" id="KW-1185">Reference proteome</keyword>
<dbReference type="EMBL" id="JTDE01021818">
    <property type="protein sequence ID" value="KAF7232426.1"/>
    <property type="molecule type" value="Genomic_DNA"/>
</dbReference>
<accession>A0A8S9Y924</accession>
<dbReference type="Pfam" id="PF25447">
    <property type="entry name" value="RING_ZNF598"/>
    <property type="match status" value="1"/>
</dbReference>
<evidence type="ECO:0000256" key="4">
    <source>
        <dbReference type="SAM" id="MobiDB-lite"/>
    </source>
</evidence>
<keyword evidence="1 3" id="KW-0863">Zinc-finger</keyword>
<feature type="compositionally biased region" description="Polar residues" evidence="4">
    <location>
        <begin position="365"/>
        <end position="381"/>
    </location>
</feature>
<evidence type="ECO:0000313" key="8">
    <source>
        <dbReference type="Proteomes" id="UP000822476"/>
    </source>
</evidence>
<name>A0A8S9Y924_9TREM</name>
<sequence length="1020" mass="114589">MACDGNAPNNKICSVCHDDIDYYAYGACNHPTCTKCILKLRKFGSADEPDFSKCPTCRRALNRIVIMDRLIPFDEIITSDLRHDSQYDFMFPTVDIEKHYRDMLKSCCPVCGEEKKSLSALNRHTTVVHQLSYCDLCIRYSRLLPCEFVPMKQSDLLEHRKWDKNRKKGHPMCEFCEERFYEMEDLISHIRDRHFLCDLCMTIGKFEVFREQCELLQHYGDSHYLCVDCRARQRISCFATEERLGLHRFQEHPDEVAKDPNAWLPISIQLPPRSDASTGRRRDPTQIDRVGGFLDPCDGRLVQDTTSDGYSVRRPNPAEWTGNDFPSLSATISTVSSSLQKSAPAAAVQMQVRKGEEPSKGTRKAVTSPSSMASVTSRGRSYQMTTDDFPTLPGSSSFTSIPLWGKNVCSVLPPKPSSIDARPNVTTASDFPALTGQSSGSVSVVPALPSYVKTTKPMKNKTSGSPFTLLTTKTSGVNVRSQPRQHENLTATYNCSKSLDIQARYVPVKDAEVRNKELIQTIETNLFDLGGKTAFTRFADVSRRYSHGQLTAASYMEALLGLLTPRTNDVTSDKRSNSAVTPLWIAPMLALLPNIGLQRALLRAIQGQGAPRLPPEFQSNKSCRRSREPILPAPAWSKNVLSLLQCCRLCGQASVPSDRHVSAFADRPPRDLILHCYRNVSVYHPNYSLFKVFSSVKWARFINPISTKLFPILEMTGRKRPKSVRKARALAIARQERSYSTDPHSFVFARTGVGNFVKQLSLDLRGIFEPFTATRLKATRHNVLRDFVAVSGPLHVTHLLYLTHPHAEKRHEKRLRQTLKKLGHTTDAKFPHNNVSKQIDQTIQVPYNPIGGGVYLHLIRLPHGPSLTFSVVEYSFQSDVLTLVRRIFDSHQFTTPPLLVMTGFGISNPTAETPKQPPSPHLRLIVDMFQNMLPPLNVQKLKLNTVRRVLLISREVDLSVEQDARNPDDIIYLRHYHIRTENRAVSLASRRLSVGGVPLKKRKVETGLGPGGSGKSSGVP</sequence>
<dbReference type="Pfam" id="PF04427">
    <property type="entry name" value="Brix"/>
    <property type="match status" value="1"/>
</dbReference>
<organism evidence="7 8">
    <name type="scientific">Paragonimus skrjabini miyazakii</name>
    <dbReference type="NCBI Taxonomy" id="59628"/>
    <lineage>
        <taxon>Eukaryota</taxon>
        <taxon>Metazoa</taxon>
        <taxon>Spiralia</taxon>
        <taxon>Lophotrochozoa</taxon>
        <taxon>Platyhelminthes</taxon>
        <taxon>Trematoda</taxon>
        <taxon>Digenea</taxon>
        <taxon>Plagiorchiida</taxon>
        <taxon>Troglotremata</taxon>
        <taxon>Troglotrematidae</taxon>
        <taxon>Paragonimus</taxon>
    </lineage>
</organism>
<dbReference type="Proteomes" id="UP000822476">
    <property type="component" value="Unassembled WGS sequence"/>
</dbReference>
<feature type="non-terminal residue" evidence="7">
    <location>
        <position position="1"/>
    </location>
</feature>
<evidence type="ECO:0000256" key="1">
    <source>
        <dbReference type="ARBA" id="ARBA00022771"/>
    </source>
</evidence>
<dbReference type="InterPro" id="IPR001841">
    <property type="entry name" value="Znf_RING"/>
</dbReference>
<dbReference type="GO" id="GO:0061630">
    <property type="term" value="F:ubiquitin protein ligase activity"/>
    <property type="evidence" value="ECO:0007669"/>
    <property type="project" value="InterPro"/>
</dbReference>
<keyword evidence="1 3" id="KW-0479">Metal-binding</keyword>
<comment type="caution">
    <text evidence="7">The sequence shown here is derived from an EMBL/GenBank/DDBJ whole genome shotgun (WGS) entry which is preliminary data.</text>
</comment>
<feature type="domain" description="Brix" evidence="6">
    <location>
        <begin position="743"/>
        <end position="1020"/>
    </location>
</feature>
<proteinExistence type="predicted"/>
<feature type="region of interest" description="Disordered" evidence="4">
    <location>
        <begin position="304"/>
        <end position="325"/>
    </location>
</feature>
<dbReference type="GO" id="GO:0043022">
    <property type="term" value="F:ribosome binding"/>
    <property type="evidence" value="ECO:0007669"/>
    <property type="project" value="TreeGrafter"/>
</dbReference>
<dbReference type="PROSITE" id="PS50089">
    <property type="entry name" value="ZF_RING_2"/>
    <property type="match status" value="1"/>
</dbReference>
<feature type="region of interest" description="Disordered" evidence="4">
    <location>
        <begin position="269"/>
        <end position="289"/>
    </location>
</feature>
<dbReference type="OrthoDB" id="3838338at2759"/>
<evidence type="ECO:0000259" key="6">
    <source>
        <dbReference type="PROSITE" id="PS50833"/>
    </source>
</evidence>
<dbReference type="GO" id="GO:0006364">
    <property type="term" value="P:rRNA processing"/>
    <property type="evidence" value="ECO:0007669"/>
    <property type="project" value="InterPro"/>
</dbReference>
<evidence type="ECO:0000313" key="7">
    <source>
        <dbReference type="EMBL" id="KAF7232426.1"/>
    </source>
</evidence>
<protein>
    <recommendedName>
        <fullName evidence="9">RING-type domain-containing protein</fullName>
    </recommendedName>
</protein>
<dbReference type="InterPro" id="IPR044288">
    <property type="entry name" value="ZNF598/HEL2"/>
</dbReference>
<gene>
    <name evidence="7" type="ORF">EG68_09315</name>
</gene>
<dbReference type="InterPro" id="IPR013083">
    <property type="entry name" value="Znf_RING/FYVE/PHD"/>
</dbReference>
<dbReference type="PANTHER" id="PTHR22938">
    <property type="entry name" value="ZINC FINGER PROTEIN 598"/>
    <property type="match status" value="1"/>
</dbReference>
<reference evidence="7" key="1">
    <citation type="submission" date="2019-07" db="EMBL/GenBank/DDBJ databases">
        <title>Annotation for the trematode Paragonimus miyazaki's.</title>
        <authorList>
            <person name="Choi Y.-J."/>
        </authorList>
    </citation>
    <scope>NUCLEOTIDE SEQUENCE</scope>
    <source>
        <strain evidence="7">Japan</strain>
    </source>
</reference>
<feature type="region of interest" description="Disordered" evidence="4">
    <location>
        <begin position="353"/>
        <end position="381"/>
    </location>
</feature>
<dbReference type="PANTHER" id="PTHR22938:SF0">
    <property type="entry name" value="E3 UBIQUITIN-PROTEIN LIGASE ZNF598"/>
    <property type="match status" value="1"/>
</dbReference>
<dbReference type="GO" id="GO:0016567">
    <property type="term" value="P:protein ubiquitination"/>
    <property type="evidence" value="ECO:0007669"/>
    <property type="project" value="TreeGrafter"/>
</dbReference>
<dbReference type="InterPro" id="IPR007109">
    <property type="entry name" value="Brix"/>
</dbReference>
<dbReference type="SMART" id="SM00355">
    <property type="entry name" value="ZnF_C2H2"/>
    <property type="match status" value="4"/>
</dbReference>
<dbReference type="SUPFAM" id="SSF57850">
    <property type="entry name" value="RING/U-box"/>
    <property type="match status" value="1"/>
</dbReference>
<dbReference type="PROSITE" id="PS50833">
    <property type="entry name" value="BRIX"/>
    <property type="match status" value="1"/>
</dbReference>
<dbReference type="GO" id="GO:0019843">
    <property type="term" value="F:rRNA binding"/>
    <property type="evidence" value="ECO:0007669"/>
    <property type="project" value="InterPro"/>
</dbReference>
<evidence type="ECO:0008006" key="9">
    <source>
        <dbReference type="Google" id="ProtNLM"/>
    </source>
</evidence>
<evidence type="ECO:0000256" key="2">
    <source>
        <dbReference type="ARBA" id="ARBA00022833"/>
    </source>
</evidence>
<dbReference type="AlphaFoldDB" id="A0A8S9Y924"/>
<dbReference type="GO" id="GO:0072344">
    <property type="term" value="P:rescue of stalled ribosome"/>
    <property type="evidence" value="ECO:0007669"/>
    <property type="project" value="InterPro"/>
</dbReference>
<dbReference type="SMART" id="SM00879">
    <property type="entry name" value="Brix"/>
    <property type="match status" value="1"/>
</dbReference>
<feature type="domain" description="RING-type" evidence="5">
    <location>
        <begin position="13"/>
        <end position="58"/>
    </location>
</feature>
<keyword evidence="2" id="KW-0862">Zinc</keyword>
<dbReference type="InterPro" id="IPR013087">
    <property type="entry name" value="Znf_C2H2_type"/>
</dbReference>
<evidence type="ECO:0000259" key="5">
    <source>
        <dbReference type="PROSITE" id="PS50089"/>
    </source>
</evidence>
<dbReference type="SMART" id="SM00184">
    <property type="entry name" value="RING"/>
    <property type="match status" value="1"/>
</dbReference>
<dbReference type="GO" id="GO:0008270">
    <property type="term" value="F:zinc ion binding"/>
    <property type="evidence" value="ECO:0007669"/>
    <property type="project" value="UniProtKB-KW"/>
</dbReference>